<evidence type="ECO:0000259" key="12">
    <source>
        <dbReference type="Pfam" id="PF22366"/>
    </source>
</evidence>
<sequence>MSIRMRKGQFSDIFRKIKYACEKKWKSDKNNGEKKKENVVVLGSGWGGIHFMLNIDFEKYNVTLVSPRNYFTFTPLLPCLCSGTLSVKSCKENVKNFLKKNNCTSNYLQYECTDIMYNDKYIICKDKNDKQVKIFYDYLVIAVGAKSNSFNIKGVDKYAFFVKDIEDALKIRNKFLQNLEKCKIKNYSEEKKKNLLHIVVVGGGPTGVEVAGEFADFVNKEIKNKYKNIYPYISISIIESGNKLLPTFTENISNFTKNNFNILNINVYTNYCVTEIDEYYFFIQSSLNQNEKKKKIPYGLIIWASGIKQTILINNFLKKIPEQVHNNILNVNSHLNVIGLNTFNIFAIGDCKIIKPLQLHKYTYEIINFLNTNNLNSNCLKLKSKELCKIFPQVSENKWDYFNNKKDNMNEIEFENYLHKIDLNYKTPSPTAQNAKQEAYYLSYIFNNYLQNKNNVLIPSFLDTWKGSLAYIGNHQVVAHLPFCEIKGGLFSFTFWRIVYIQLLLTWKSRLHFLLDTFRTRFYGRPVPK</sequence>
<dbReference type="PANTHER" id="PTHR43706:SF47">
    <property type="entry name" value="EXTERNAL NADH-UBIQUINONE OXIDOREDUCTASE 1, MITOCHONDRIAL-RELATED"/>
    <property type="match status" value="1"/>
</dbReference>
<comment type="similarity">
    <text evidence="1">Belongs to the NADH dehydrogenase family.</text>
</comment>
<evidence type="ECO:0000256" key="2">
    <source>
        <dbReference type="ARBA" id="ARBA00012637"/>
    </source>
</evidence>
<feature type="domain" description="NADH:ubiquinone reductase helical insertion" evidence="11">
    <location>
        <begin position="361"/>
        <end position="425"/>
    </location>
</feature>
<proteinExistence type="inferred from homology"/>
<evidence type="ECO:0000256" key="7">
    <source>
        <dbReference type="ARBA" id="ARBA00023027"/>
    </source>
</evidence>
<dbReference type="PRINTS" id="PR00368">
    <property type="entry name" value="FADPNR"/>
</dbReference>
<dbReference type="OrthoDB" id="3244603at2759"/>
<dbReference type="Pfam" id="PF22366">
    <property type="entry name" value="NDH2_C"/>
    <property type="match status" value="1"/>
</dbReference>
<dbReference type="Gene3D" id="3.50.50.100">
    <property type="match status" value="1"/>
</dbReference>
<dbReference type="EMBL" id="LT594588">
    <property type="protein sequence ID" value="SCQ16138.1"/>
    <property type="molecule type" value="Genomic_DNA"/>
</dbReference>
<dbReference type="InterPro" id="IPR054606">
    <property type="entry name" value="NDH2_hel_ins"/>
</dbReference>
<dbReference type="PANTHER" id="PTHR43706">
    <property type="entry name" value="NADH DEHYDROGENASE"/>
    <property type="match status" value="1"/>
</dbReference>
<dbReference type="VEuPathDB" id="PlasmoDB:POWCR01_070017100"/>
<reference evidence="13 14" key="1">
    <citation type="submission" date="2016-06" db="EMBL/GenBank/DDBJ databases">
        <authorList>
            <consortium name="Pathogen Informatics"/>
        </authorList>
    </citation>
    <scope>NUCLEOTIDE SEQUENCE [LARGE SCALE GENOMIC DNA]</scope>
    <source>
        <strain evidence="13">PocGH01</strain>
    </source>
</reference>
<keyword evidence="3" id="KW-0285">Flavoprotein</keyword>
<evidence type="ECO:0000313" key="13">
    <source>
        <dbReference type="EMBL" id="SCQ16138.1"/>
    </source>
</evidence>
<evidence type="ECO:0000259" key="10">
    <source>
        <dbReference type="Pfam" id="PF07992"/>
    </source>
</evidence>
<dbReference type="InterPro" id="IPR036188">
    <property type="entry name" value="FAD/NAD-bd_sf"/>
</dbReference>
<dbReference type="Proteomes" id="UP000242942">
    <property type="component" value="Chromosome 7"/>
</dbReference>
<accession>A0A1D3U7R2</accession>
<dbReference type="GO" id="GO:0050136">
    <property type="term" value="F:NADH dehydrogenase (quinone) (non-electrogenic) activity"/>
    <property type="evidence" value="ECO:0007669"/>
    <property type="project" value="UniProtKB-EC"/>
</dbReference>
<dbReference type="InterPro" id="IPR054585">
    <property type="entry name" value="NDH2-like_C"/>
</dbReference>
<keyword evidence="4" id="KW-0274">FAD</keyword>
<evidence type="ECO:0000259" key="11">
    <source>
        <dbReference type="Pfam" id="PF22365"/>
    </source>
</evidence>
<dbReference type="Pfam" id="PF07992">
    <property type="entry name" value="Pyr_redox_2"/>
    <property type="match status" value="1"/>
</dbReference>
<keyword evidence="7" id="KW-0520">NAD</keyword>
<evidence type="ECO:0000256" key="8">
    <source>
        <dbReference type="ARBA" id="ARBA00047599"/>
    </source>
</evidence>
<evidence type="ECO:0000256" key="1">
    <source>
        <dbReference type="ARBA" id="ARBA00005272"/>
    </source>
</evidence>
<dbReference type="VEuPathDB" id="PlasmoDB:PocGH01_07022400"/>
<dbReference type="Pfam" id="PF22365">
    <property type="entry name" value="PfNDH2_hel_ins"/>
    <property type="match status" value="1"/>
</dbReference>
<comment type="catalytic activity">
    <reaction evidence="9">
        <text>a ubiquinone + NADH + H(+) = a ubiquinol + NAD(+)</text>
        <dbReference type="Rhea" id="RHEA:23152"/>
        <dbReference type="Rhea" id="RHEA-COMP:9565"/>
        <dbReference type="Rhea" id="RHEA-COMP:9566"/>
        <dbReference type="ChEBI" id="CHEBI:15378"/>
        <dbReference type="ChEBI" id="CHEBI:16389"/>
        <dbReference type="ChEBI" id="CHEBI:17976"/>
        <dbReference type="ChEBI" id="CHEBI:57540"/>
        <dbReference type="ChEBI" id="CHEBI:57945"/>
    </reaction>
</comment>
<gene>
    <name evidence="13" type="primary">NDH2</name>
    <name evidence="13" type="ORF">POCGH01_07022400</name>
</gene>
<keyword evidence="14" id="KW-1185">Reference proteome</keyword>
<protein>
    <recommendedName>
        <fullName evidence="2">NADH:ubiquinone reductase (non-electrogenic)</fullName>
        <ecNumber evidence="2">1.6.5.9</ecNumber>
    </recommendedName>
</protein>
<evidence type="ECO:0000256" key="5">
    <source>
        <dbReference type="ARBA" id="ARBA00022946"/>
    </source>
</evidence>
<evidence type="ECO:0000256" key="3">
    <source>
        <dbReference type="ARBA" id="ARBA00022630"/>
    </source>
</evidence>
<evidence type="ECO:0000256" key="6">
    <source>
        <dbReference type="ARBA" id="ARBA00023002"/>
    </source>
</evidence>
<dbReference type="AlphaFoldDB" id="A0A1D3U7R2"/>
<evidence type="ECO:0000256" key="9">
    <source>
        <dbReference type="ARBA" id="ARBA00049010"/>
    </source>
</evidence>
<dbReference type="PRINTS" id="PR00411">
    <property type="entry name" value="PNDRDTASEI"/>
</dbReference>
<dbReference type="SUPFAM" id="SSF51905">
    <property type="entry name" value="FAD/NAD(P)-binding domain"/>
    <property type="match status" value="2"/>
</dbReference>
<dbReference type="EC" id="1.6.5.9" evidence="2"/>
<keyword evidence="13" id="KW-0830">Ubiquinone</keyword>
<feature type="domain" description="External alternative NADH-ubiquinone oxidoreductase-like C-terminal" evidence="12">
    <location>
        <begin position="465"/>
        <end position="525"/>
    </location>
</feature>
<evidence type="ECO:0000313" key="14">
    <source>
        <dbReference type="Proteomes" id="UP000242942"/>
    </source>
</evidence>
<evidence type="ECO:0000256" key="4">
    <source>
        <dbReference type="ARBA" id="ARBA00022827"/>
    </source>
</evidence>
<dbReference type="InterPro" id="IPR023753">
    <property type="entry name" value="FAD/NAD-binding_dom"/>
</dbReference>
<keyword evidence="6" id="KW-0560">Oxidoreductase</keyword>
<keyword evidence="5" id="KW-0809">Transit peptide</keyword>
<comment type="catalytic activity">
    <reaction evidence="8">
        <text>a quinone + NADH + H(+) = a quinol + NAD(+)</text>
        <dbReference type="Rhea" id="RHEA:46160"/>
        <dbReference type="ChEBI" id="CHEBI:15378"/>
        <dbReference type="ChEBI" id="CHEBI:24646"/>
        <dbReference type="ChEBI" id="CHEBI:57540"/>
        <dbReference type="ChEBI" id="CHEBI:57945"/>
        <dbReference type="ChEBI" id="CHEBI:132124"/>
        <dbReference type="EC" id="1.6.5.9"/>
    </reaction>
</comment>
<dbReference type="InterPro" id="IPR045024">
    <property type="entry name" value="NDH-2"/>
</dbReference>
<dbReference type="GO" id="GO:0005739">
    <property type="term" value="C:mitochondrion"/>
    <property type="evidence" value="ECO:0007669"/>
    <property type="project" value="TreeGrafter"/>
</dbReference>
<feature type="domain" description="FAD/NAD(P)-binding" evidence="10">
    <location>
        <begin position="38"/>
        <end position="352"/>
    </location>
</feature>
<name>A0A1D3U7R2_PLAOA</name>
<organism evidence="13 14">
    <name type="scientific">Plasmodium ovale</name>
    <name type="common">malaria parasite P. ovale</name>
    <dbReference type="NCBI Taxonomy" id="36330"/>
    <lineage>
        <taxon>Eukaryota</taxon>
        <taxon>Sar</taxon>
        <taxon>Alveolata</taxon>
        <taxon>Apicomplexa</taxon>
        <taxon>Aconoidasida</taxon>
        <taxon>Haemosporida</taxon>
        <taxon>Plasmodiidae</taxon>
        <taxon>Plasmodium</taxon>
        <taxon>Plasmodium (Plasmodium)</taxon>
    </lineage>
</organism>